<feature type="transmembrane region" description="Helical" evidence="1">
    <location>
        <begin position="646"/>
        <end position="669"/>
    </location>
</feature>
<dbReference type="OrthoDB" id="8429941at2"/>
<dbReference type="EMBL" id="CP031417">
    <property type="protein sequence ID" value="AXK81604.1"/>
    <property type="molecule type" value="Genomic_DNA"/>
</dbReference>
<accession>A0A345ZXF7</accession>
<proteinExistence type="predicted"/>
<feature type="transmembrane region" description="Helical" evidence="1">
    <location>
        <begin position="592"/>
        <end position="611"/>
    </location>
</feature>
<feature type="transmembrane region" description="Helical" evidence="1">
    <location>
        <begin position="391"/>
        <end position="409"/>
    </location>
</feature>
<feature type="transmembrane region" description="Helical" evidence="1">
    <location>
        <begin position="421"/>
        <end position="441"/>
    </location>
</feature>
<feature type="transmembrane region" description="Helical" evidence="1">
    <location>
        <begin position="12"/>
        <end position="30"/>
    </location>
</feature>
<feature type="transmembrane region" description="Helical" evidence="1">
    <location>
        <begin position="36"/>
        <end position="53"/>
    </location>
</feature>
<keyword evidence="1" id="KW-1133">Transmembrane helix</keyword>
<feature type="transmembrane region" description="Helical" evidence="1">
    <location>
        <begin position="58"/>
        <end position="75"/>
    </location>
</feature>
<protein>
    <submittedName>
        <fullName evidence="2">Uncharacterized protein</fullName>
    </submittedName>
</protein>
<dbReference type="Proteomes" id="UP000254889">
    <property type="component" value="Chromosome"/>
</dbReference>
<feature type="transmembrane region" description="Helical" evidence="1">
    <location>
        <begin position="516"/>
        <end position="541"/>
    </location>
</feature>
<keyword evidence="3" id="KW-1185">Reference proteome</keyword>
<feature type="transmembrane region" description="Helical" evidence="1">
    <location>
        <begin position="618"/>
        <end position="640"/>
    </location>
</feature>
<gene>
    <name evidence="2" type="ORF">DW352_14400</name>
</gene>
<dbReference type="RefSeq" id="WP_115691983.1">
    <property type="nucleotide sequence ID" value="NZ_CP031417.1"/>
</dbReference>
<evidence type="ECO:0000313" key="2">
    <source>
        <dbReference type="EMBL" id="AXK81604.1"/>
    </source>
</evidence>
<organism evidence="2 3">
    <name type="scientific">Pseudolabrys taiwanensis</name>
    <dbReference type="NCBI Taxonomy" id="331696"/>
    <lineage>
        <taxon>Bacteria</taxon>
        <taxon>Pseudomonadati</taxon>
        <taxon>Pseudomonadota</taxon>
        <taxon>Alphaproteobacteria</taxon>
        <taxon>Hyphomicrobiales</taxon>
        <taxon>Xanthobacteraceae</taxon>
        <taxon>Pseudolabrys</taxon>
    </lineage>
</organism>
<feature type="transmembrane region" description="Helical" evidence="1">
    <location>
        <begin position="280"/>
        <end position="298"/>
    </location>
</feature>
<evidence type="ECO:0000313" key="3">
    <source>
        <dbReference type="Proteomes" id="UP000254889"/>
    </source>
</evidence>
<dbReference type="KEGG" id="ptaw:DW352_14400"/>
<keyword evidence="1" id="KW-0812">Transmembrane</keyword>
<evidence type="ECO:0000256" key="1">
    <source>
        <dbReference type="SAM" id="Phobius"/>
    </source>
</evidence>
<name>A0A345ZXF7_9HYPH</name>
<keyword evidence="1" id="KW-0472">Membrane</keyword>
<sequence length="700" mass="77028">MTDVRENAGCQGWLKVAVLALAVVAIGLPVNKLADYALLVILAVAIFSGVIRVRPRAWGMAILVVAIALLGKWLLAPPRIDEGHNVFVPSAPLERTLPADVYRTLLGEFDALYPEAQRCDPTAFGCWRGNGTPDRPYAFSADSVWHKSDASRSVTSVDFANPVWLGLGFINEVKYNWTATTEIKRGERDKRFWMGLQRWHLTMPWYEMVRLPGAYVGGELCWRGTLLWEGEADRFAILKGDSCRPIEPADIGKRIFGSAIKPDTLSMHVTPPFIVRLKLFATWALTIIAAVGVVGLLVRVRTQRMMLPLLLVGLAALVVALDDGSFIGGLRPLDGGDDGLFYDGFGRIILQKLLAGDIWGTLEGGEKVYYYGGPGLRYFMALQHIVFGETFLGYLSLVLAFPFFVLALFRRFLPERWALALVLLFVAVPVGNLFGTSFILYEKWAARIFADPAAYMLFIAGLAVLVGASRGFTASFFGALLLALGIFMKPIVAPAAAIFLGGAGLAALSMRQWQRVAGLCVGFVFVFSMALHNWVFGKIFVLFSSNSGDSNLLVMPPSAWGAALRGLVHGDVSGIGRIVMQLADWLSGPAESYWTIPLNAAGVVILLYVVLRGRAFDPWLRLIGAAALGQHVVAFFYNAATARYHFLTWFLTMLVVMVWFHDVAMAWLAQRYPDAMNRIANHRLSRQLASVLTRLQKATA</sequence>
<feature type="transmembrane region" description="Helical" evidence="1">
    <location>
        <begin position="491"/>
        <end position="510"/>
    </location>
</feature>
<feature type="transmembrane region" description="Helical" evidence="1">
    <location>
        <begin position="453"/>
        <end position="484"/>
    </location>
</feature>
<dbReference type="AlphaFoldDB" id="A0A345ZXF7"/>
<reference evidence="2 3" key="1">
    <citation type="submission" date="2018-07" db="EMBL/GenBank/DDBJ databases">
        <authorList>
            <person name="Quirk P.G."/>
            <person name="Krulwich T.A."/>
        </authorList>
    </citation>
    <scope>NUCLEOTIDE SEQUENCE [LARGE SCALE GENOMIC DNA]</scope>
    <source>
        <strain evidence="2 3">CC-BB4</strain>
    </source>
</reference>